<comment type="caution">
    <text evidence="1">The sequence shown here is derived from an EMBL/GenBank/DDBJ whole genome shotgun (WGS) entry which is preliminary data.</text>
</comment>
<feature type="non-terminal residue" evidence="1">
    <location>
        <position position="1"/>
    </location>
</feature>
<keyword evidence="2" id="KW-1185">Reference proteome</keyword>
<gene>
    <name evidence="1" type="ORF">PMAYCL1PPCAC_13248</name>
</gene>
<dbReference type="AlphaFoldDB" id="A0AAN5C9M2"/>
<dbReference type="Proteomes" id="UP001328107">
    <property type="component" value="Unassembled WGS sequence"/>
</dbReference>
<proteinExistence type="predicted"/>
<reference evidence="2" key="1">
    <citation type="submission" date="2022-10" db="EMBL/GenBank/DDBJ databases">
        <title>Genome assembly of Pristionchus species.</title>
        <authorList>
            <person name="Yoshida K."/>
            <person name="Sommer R.J."/>
        </authorList>
    </citation>
    <scope>NUCLEOTIDE SEQUENCE [LARGE SCALE GENOMIC DNA]</scope>
    <source>
        <strain evidence="2">RS5460</strain>
    </source>
</reference>
<name>A0AAN5C9M2_9BILA</name>
<accession>A0AAN5C9M2</accession>
<evidence type="ECO:0000313" key="1">
    <source>
        <dbReference type="EMBL" id="GMR43053.1"/>
    </source>
</evidence>
<protein>
    <recommendedName>
        <fullName evidence="3">F-box domain-containing protein</fullName>
    </recommendedName>
</protein>
<evidence type="ECO:0008006" key="3">
    <source>
        <dbReference type="Google" id="ProtNLM"/>
    </source>
</evidence>
<dbReference type="EMBL" id="BTRK01000003">
    <property type="protein sequence ID" value="GMR43053.1"/>
    <property type="molecule type" value="Genomic_DNA"/>
</dbReference>
<evidence type="ECO:0000313" key="2">
    <source>
        <dbReference type="Proteomes" id="UP001328107"/>
    </source>
</evidence>
<organism evidence="1 2">
    <name type="scientific">Pristionchus mayeri</name>
    <dbReference type="NCBI Taxonomy" id="1317129"/>
    <lineage>
        <taxon>Eukaryota</taxon>
        <taxon>Metazoa</taxon>
        <taxon>Ecdysozoa</taxon>
        <taxon>Nematoda</taxon>
        <taxon>Chromadorea</taxon>
        <taxon>Rhabditida</taxon>
        <taxon>Rhabditina</taxon>
        <taxon>Diplogasteromorpha</taxon>
        <taxon>Diplogasteroidea</taxon>
        <taxon>Neodiplogasteridae</taxon>
        <taxon>Pristionchus</taxon>
    </lineage>
</organism>
<sequence>SSKVLPLSTMPPDIIRRIIAADGGESVRELRMLCKSWRPLALKYIADLPPIEKMEMKLVGDRPQEDKQKELMIAMTVERTNLKHFEPFLPEVMAKTQRESITRLLFTVSLDEAAMAVLTRLFQRTTRIKHLKIEKVNYPTLESLRRTMRFLRIDEIEVAETPYFLKIANSLHGMCRLHRVGSINVLDKNDIDASDLTDFLTTISESVSVILLCFTRNPDLLGQRGYWKSLARGLMRDEGLRRMTIVCGGGIVCDIKEDFLVFSQLFDDSFFTQH</sequence>